<evidence type="ECO:0000256" key="1">
    <source>
        <dbReference type="SAM" id="MobiDB-lite"/>
    </source>
</evidence>
<dbReference type="InterPro" id="IPR048997">
    <property type="entry name" value="Stonustoxin-like_helical"/>
</dbReference>
<evidence type="ECO:0000259" key="2">
    <source>
        <dbReference type="PROSITE" id="PS50853"/>
    </source>
</evidence>
<dbReference type="InterPro" id="IPR056072">
    <property type="entry name" value="SNTX_MACPF/CDC-like_dom"/>
</dbReference>
<dbReference type="InterPro" id="IPR013783">
    <property type="entry name" value="Ig-like_fold"/>
</dbReference>
<organism evidence="3 4">
    <name type="scientific">Pogona vitticeps</name>
    <name type="common">central bearded dragon</name>
    <dbReference type="NCBI Taxonomy" id="103695"/>
    <lineage>
        <taxon>Eukaryota</taxon>
        <taxon>Metazoa</taxon>
        <taxon>Chordata</taxon>
        <taxon>Craniata</taxon>
        <taxon>Vertebrata</taxon>
        <taxon>Euteleostomi</taxon>
        <taxon>Lepidosauria</taxon>
        <taxon>Squamata</taxon>
        <taxon>Bifurcata</taxon>
        <taxon>Unidentata</taxon>
        <taxon>Episquamata</taxon>
        <taxon>Toxicofera</taxon>
        <taxon>Iguania</taxon>
        <taxon>Acrodonta</taxon>
        <taxon>Agamidae</taxon>
        <taxon>Amphibolurinae</taxon>
        <taxon>Pogona</taxon>
    </lineage>
</organism>
<dbReference type="Gene3D" id="3.40.50.300">
    <property type="entry name" value="P-loop containing nucleotide triphosphate hydrolases"/>
    <property type="match status" value="1"/>
</dbReference>
<dbReference type="InterPro" id="IPR040581">
    <property type="entry name" value="Thioredoxin_11"/>
</dbReference>
<gene>
    <name evidence="4 5" type="primary">LOC110082575</name>
</gene>
<keyword evidence="3" id="KW-1185">Reference proteome</keyword>
<protein>
    <recommendedName>
        <fullName evidence="2">Fibronectin type-III domain-containing protein</fullName>
    </recommendedName>
</protein>
<dbReference type="Pfam" id="PF00041">
    <property type="entry name" value="fn3"/>
    <property type="match status" value="1"/>
</dbReference>
<dbReference type="Pfam" id="PF18078">
    <property type="entry name" value="Thioredoxin_11"/>
    <property type="match status" value="1"/>
</dbReference>
<dbReference type="SUPFAM" id="SSF52540">
    <property type="entry name" value="P-loop containing nucleoside triphosphate hydrolases"/>
    <property type="match status" value="1"/>
</dbReference>
<dbReference type="PROSITE" id="PS00675">
    <property type="entry name" value="SIGMA54_INTERACT_1"/>
    <property type="match status" value="1"/>
</dbReference>
<dbReference type="SMART" id="SM00060">
    <property type="entry name" value="FN3"/>
    <property type="match status" value="1"/>
</dbReference>
<dbReference type="RefSeq" id="XP_072858765.1">
    <property type="nucleotide sequence ID" value="XM_073002664.1"/>
</dbReference>
<feature type="region of interest" description="Disordered" evidence="1">
    <location>
        <begin position="409"/>
        <end position="432"/>
    </location>
</feature>
<evidence type="ECO:0000313" key="4">
    <source>
        <dbReference type="RefSeq" id="XP_072858764.1"/>
    </source>
</evidence>
<dbReference type="InterPro" id="IPR027417">
    <property type="entry name" value="P-loop_NTPase"/>
</dbReference>
<evidence type="ECO:0000313" key="3">
    <source>
        <dbReference type="Proteomes" id="UP001652642"/>
    </source>
</evidence>
<dbReference type="InterPro" id="IPR052090">
    <property type="entry name" value="Cytolytic_pore-forming_toxin"/>
</dbReference>
<sequence length="1187" mass="132753">MAGLADGVEMPALGRPFRLGMLYNCHKDALLQEHMLFDPEACQKNAEQLNHNTEVAMRVSCETLDEKAAALGIKPSLLTSLLCGLFEAKGPAEYLFSPLRSRRPDGRITYMSSSLERLEKLNLNSLRPEVISHQNIGEFQATHVVTGVWYGTRAVWDYENDATPSDQMEEKAAPEEKKKVAFLSEGQTSLKTDDKEDEKHILSNPGTLPDPMNGHPNLSRLLGKAEEKGVPIKIHLYPLNNLQLPESLMPCCAQSFHELSDVLHSGIKEAMAGLVELEAEGQALSSAPAGRRFPEIGKKIQKFREQCHQSRQGFREQLAKMVPSVRTGEKEEKDLEKVLAQAQESGLQLRRSFDKRKKEVGLLNSVLSSLKESKAVGLKAPPEASRSPGAGFVVAFMFTSLHEEDPYFPEQKRHLPSRRPQSEFKDKTHGSGEWHEDEAIVRRVRETARSFLAFARANQASRETEFLVDSVPDKSRPGAAIYLYEGGDLKGTSFEPPSKPLPLKVEKVSPDSVQLRVTPASFGKEAISGYQIEHRLVGEERWLPSILQKKEDTSTVRGLWPDTEYEFRYAAVSKPGCSESSDVTDPVKTLPAASLEGSKSTPAGSPGLLVGSQGSGAEERNAAEGGERDPAQPRAVGGKEKSGAPLAFPSASLTERGTAYHPDPKGMPKDVACSLCQASRILREGTPSVYALPLEKVAFPAKAPWRKYRFGKQEDPQVPHRVVVLLGETGAGKSMMVDGMMNYLLGVQWEDEFRFSLVQEDPRQSQAESRTDTLTAYEVHLNRGWPFPCSLTLIDTPGFGDTRGRQRDQVLLEKIREFFNSPGGLRHIDAVCIVVQASQPRLTQLQKYIFDQVFSVFGRDIGDNIQILVTFADGQTPPVVEALKAGEVTCATHAAGTPAFFPFNNSALFASNVLDSNDEDSYHFNRMFWEMGLKSMKTFFQSLSNLQPRRLTSLADILDEPTLQGVRHRVQMALVALRQLRETCRVLEEHWRDMVAHKDFEYEVESVLLVKRLTCDPRNRAVNCQNCSYTCQYVCGAQNNRGNVERLAMNTPHCMVCPGQCIWQNHFSGDFVWDYQIVKEKRSFAGLKRRYQGTSRQKMTENDVCSSVLLEADQAEKELVRLIEMLTSHLQKLPKSALKSSPITFSECIDLLIRSEEKERQLGFKERALLLRNLKERVLPNTFTRKQ</sequence>
<dbReference type="InterPro" id="IPR036116">
    <property type="entry name" value="FN3_sf"/>
</dbReference>
<dbReference type="PANTHER" id="PTHR31594">
    <property type="entry name" value="AIG1-TYPE G DOMAIN-CONTAINING PROTEIN"/>
    <property type="match status" value="1"/>
</dbReference>
<dbReference type="Gene3D" id="2.60.40.10">
    <property type="entry name" value="Immunoglobulins"/>
    <property type="match status" value="1"/>
</dbReference>
<dbReference type="PANTHER" id="PTHR31594:SF14">
    <property type="entry name" value="FIBRONECTIN TYPE-III DOMAIN-CONTAINING PROTEIN"/>
    <property type="match status" value="1"/>
</dbReference>
<accession>A0ABM5GM78</accession>
<dbReference type="CDD" id="cd00882">
    <property type="entry name" value="Ras_like_GTPase"/>
    <property type="match status" value="1"/>
</dbReference>
<feature type="domain" description="Fibronectin type-III" evidence="2">
    <location>
        <begin position="499"/>
        <end position="592"/>
    </location>
</feature>
<proteinExistence type="predicted"/>
<dbReference type="Pfam" id="PF21109">
    <property type="entry name" value="Stonustoxin_helical"/>
    <property type="match status" value="1"/>
</dbReference>
<dbReference type="InterPro" id="IPR025662">
    <property type="entry name" value="Sigma_54_int_dom_ATP-bd_1"/>
</dbReference>
<evidence type="ECO:0000313" key="5">
    <source>
        <dbReference type="RefSeq" id="XP_072858765.1"/>
    </source>
</evidence>
<dbReference type="GeneID" id="110082575"/>
<dbReference type="PROSITE" id="PS50853">
    <property type="entry name" value="FN3"/>
    <property type="match status" value="1"/>
</dbReference>
<dbReference type="Proteomes" id="UP001652642">
    <property type="component" value="Chromosome 6"/>
</dbReference>
<dbReference type="InterPro" id="IPR003961">
    <property type="entry name" value="FN3_dom"/>
</dbReference>
<feature type="region of interest" description="Disordered" evidence="1">
    <location>
        <begin position="592"/>
        <end position="665"/>
    </location>
</feature>
<reference evidence="4 5" key="1">
    <citation type="submission" date="2025-05" db="UniProtKB">
        <authorList>
            <consortium name="RefSeq"/>
        </authorList>
    </citation>
    <scope>IDENTIFICATION</scope>
</reference>
<dbReference type="RefSeq" id="XP_072858764.1">
    <property type="nucleotide sequence ID" value="XM_073002663.1"/>
</dbReference>
<feature type="compositionally biased region" description="Basic and acidic residues" evidence="1">
    <location>
        <begin position="420"/>
        <end position="432"/>
    </location>
</feature>
<dbReference type="SUPFAM" id="SSF49265">
    <property type="entry name" value="Fibronectin type III"/>
    <property type="match status" value="1"/>
</dbReference>
<feature type="compositionally biased region" description="Basic and acidic residues" evidence="1">
    <location>
        <begin position="617"/>
        <end position="642"/>
    </location>
</feature>
<dbReference type="Pfam" id="PF24674">
    <property type="entry name" value="MACPF_SNTX"/>
    <property type="match status" value="1"/>
</dbReference>
<name>A0ABM5GM78_9SAUR</name>
<dbReference type="CDD" id="cd00063">
    <property type="entry name" value="FN3"/>
    <property type="match status" value="1"/>
</dbReference>